<feature type="region of interest" description="Disordered" evidence="1">
    <location>
        <begin position="39"/>
        <end position="62"/>
    </location>
</feature>
<sequence length="161" mass="17807">MSVWGASQQGKFTPRDIAKSLDEYQVFSVRHLVSQRLQSSGPDISPVTPASGSSVSPWDSSRQSSCIWGKSKFDCSGLGKETGSHSFKDTALWIVKTIPFSFLNGLLVNNPAVRSNWKDEEMSRVPAKCEFHKPLVPISLIKHLETGAEESDTADARRKRI</sequence>
<dbReference type="AlphaFoldDB" id="A0A0J6YLS4"/>
<evidence type="ECO:0000256" key="1">
    <source>
        <dbReference type="SAM" id="MobiDB-lite"/>
    </source>
</evidence>
<reference evidence="3" key="1">
    <citation type="journal article" date="2010" name="Genome Res.">
        <title>Population genomic sequencing of Coccidioides fungi reveals recent hybridization and transposon control.</title>
        <authorList>
            <person name="Neafsey D.E."/>
            <person name="Barker B.M."/>
            <person name="Sharpton T.J."/>
            <person name="Stajich J.E."/>
            <person name="Park D.J."/>
            <person name="Whiston E."/>
            <person name="Hung C.-Y."/>
            <person name="McMahan C."/>
            <person name="White J."/>
            <person name="Sykes S."/>
            <person name="Heiman D."/>
            <person name="Young S."/>
            <person name="Zeng Q."/>
            <person name="Abouelleil A."/>
            <person name="Aftuck L."/>
            <person name="Bessette D."/>
            <person name="Brown A."/>
            <person name="FitzGerald M."/>
            <person name="Lui A."/>
            <person name="Macdonald J.P."/>
            <person name="Priest M."/>
            <person name="Orbach M.J."/>
            <person name="Galgiani J.N."/>
            <person name="Kirkland T.N."/>
            <person name="Cole G.T."/>
            <person name="Birren B.W."/>
            <person name="Henn M.R."/>
            <person name="Taylor J.W."/>
            <person name="Rounsley S.D."/>
        </authorList>
    </citation>
    <scope>NUCLEOTIDE SEQUENCE [LARGE SCALE GENOMIC DNA]</scope>
    <source>
        <strain evidence="3">RMSCC 2394</strain>
    </source>
</reference>
<proteinExistence type="predicted"/>
<accession>A0A0J6YLS4</accession>
<gene>
    <name evidence="2" type="ORF">CIRG_07765</name>
</gene>
<evidence type="ECO:0000313" key="3">
    <source>
        <dbReference type="Proteomes" id="UP000054565"/>
    </source>
</evidence>
<dbReference type="EMBL" id="DS028097">
    <property type="protein sequence ID" value="KMP08084.1"/>
    <property type="molecule type" value="Genomic_DNA"/>
</dbReference>
<evidence type="ECO:0000313" key="2">
    <source>
        <dbReference type="EMBL" id="KMP08084.1"/>
    </source>
</evidence>
<organism evidence="2 3">
    <name type="scientific">Coccidioides immitis RMSCC 2394</name>
    <dbReference type="NCBI Taxonomy" id="404692"/>
    <lineage>
        <taxon>Eukaryota</taxon>
        <taxon>Fungi</taxon>
        <taxon>Dikarya</taxon>
        <taxon>Ascomycota</taxon>
        <taxon>Pezizomycotina</taxon>
        <taxon>Eurotiomycetes</taxon>
        <taxon>Eurotiomycetidae</taxon>
        <taxon>Onygenales</taxon>
        <taxon>Onygenaceae</taxon>
        <taxon>Coccidioides</taxon>
    </lineage>
</organism>
<name>A0A0J6YLS4_COCIT</name>
<protein>
    <submittedName>
        <fullName evidence="2">Uncharacterized protein</fullName>
    </submittedName>
</protein>
<dbReference type="Proteomes" id="UP000054565">
    <property type="component" value="Unassembled WGS sequence"/>
</dbReference>